<keyword evidence="1" id="KW-0812">Transmembrane</keyword>
<feature type="transmembrane region" description="Helical" evidence="1">
    <location>
        <begin position="48"/>
        <end position="71"/>
    </location>
</feature>
<feature type="transmembrane region" description="Helical" evidence="1">
    <location>
        <begin position="145"/>
        <end position="168"/>
    </location>
</feature>
<reference evidence="5 6" key="1">
    <citation type="submission" date="2016-12" db="EMBL/GenBank/DDBJ databases">
        <title>Domibacillus sp. SAB 38T whole genome sequencing.</title>
        <authorList>
            <person name="Verma A."/>
            <person name="Ojha A.K."/>
            <person name="Krishnamurthi S."/>
        </authorList>
    </citation>
    <scope>NUCLEOTIDE SEQUENCE [LARGE SCALE GENOMIC DNA]</scope>
    <source>
        <strain evidence="5 6">SAB 38</strain>
    </source>
</reference>
<sequence length="540" mass="61698">MEDTIHIHSEHNLLLVILSIFIAIFSSYTALYLNSRLESLEKCIVKKYWFVAASISMGSGIWAMHFIGILALELKMVVNYNPFLVLVSMILPVITSSLAFFMLSREVNKKLLVLGGTVLGIGILLMHYIGMEAMIMNADIRYDPFWLSLSILIAILATNLAVQILMAFKDKRKKIWLRFLAAYILGITISSVHYAGMKATIFLTEFDLHQKNPQDSENIALAISIGITIFFIQLFIYISLYMDQQTSMKIKESEERYRQLVELSPIAIGIHKYGEVTYINPAGMKLLGANAAEDVIGKNILTFILPDYHDTIKKRWKIMNQNNKHVAFLEEKMLRLDNQIVDIEILALPTMINGKEYVQILFQDITERKKMEEMIHRLAYHDTLTGLPNRRLFEERLHKSLLVEPSDFKVTAVMFIDLDGFKQVNDIYGHDTGDILLINVSKRLKNCVRENDTVARLSGDEFTILLTDITESDVVHIAKKIIKALGTNFKINDDNIYVTPSIGISLCSDHEKHGKSLIKKADIAMYQAKQLGKNNYQFYR</sequence>
<dbReference type="PROSITE" id="PS50924">
    <property type="entry name" value="MHYT"/>
    <property type="match status" value="1"/>
</dbReference>
<evidence type="ECO:0000256" key="1">
    <source>
        <dbReference type="PROSITE-ProRule" id="PRU00244"/>
    </source>
</evidence>
<keyword evidence="6" id="KW-1185">Reference proteome</keyword>
<keyword evidence="1" id="KW-0472">Membrane</keyword>
<dbReference type="SUPFAM" id="SSF55073">
    <property type="entry name" value="Nucleotide cyclase"/>
    <property type="match status" value="1"/>
</dbReference>
<dbReference type="Proteomes" id="UP000188613">
    <property type="component" value="Unassembled WGS sequence"/>
</dbReference>
<dbReference type="NCBIfam" id="TIGR00229">
    <property type="entry name" value="sensory_box"/>
    <property type="match status" value="1"/>
</dbReference>
<dbReference type="AlphaFoldDB" id="A0A1V2A448"/>
<dbReference type="STRING" id="1714355.BTO28_16295"/>
<dbReference type="InterPro" id="IPR029787">
    <property type="entry name" value="Nucleotide_cyclase"/>
</dbReference>
<organism evidence="5 6">
    <name type="scientific">Domibacillus epiphyticus</name>
    <dbReference type="NCBI Taxonomy" id="1714355"/>
    <lineage>
        <taxon>Bacteria</taxon>
        <taxon>Bacillati</taxon>
        <taxon>Bacillota</taxon>
        <taxon>Bacilli</taxon>
        <taxon>Bacillales</taxon>
        <taxon>Bacillaceae</taxon>
        <taxon>Domibacillus</taxon>
    </lineage>
</organism>
<dbReference type="SUPFAM" id="SSF55785">
    <property type="entry name" value="PYP-like sensor domain (PAS domain)"/>
    <property type="match status" value="1"/>
</dbReference>
<dbReference type="InterPro" id="IPR000014">
    <property type="entry name" value="PAS"/>
</dbReference>
<evidence type="ECO:0000259" key="3">
    <source>
        <dbReference type="PROSITE" id="PS50887"/>
    </source>
</evidence>
<dbReference type="CDD" id="cd00130">
    <property type="entry name" value="PAS"/>
    <property type="match status" value="1"/>
</dbReference>
<feature type="transmembrane region" description="Helical" evidence="1">
    <location>
        <begin position="12"/>
        <end position="33"/>
    </location>
</feature>
<name>A0A1V2A448_9BACI</name>
<dbReference type="GO" id="GO:0016020">
    <property type="term" value="C:membrane"/>
    <property type="evidence" value="ECO:0007669"/>
    <property type="project" value="UniProtKB-UniRule"/>
</dbReference>
<feature type="transmembrane region" description="Helical" evidence="1">
    <location>
        <begin position="111"/>
        <end position="130"/>
    </location>
</feature>
<feature type="transmembrane region" description="Helical" evidence="1">
    <location>
        <begin position="219"/>
        <end position="241"/>
    </location>
</feature>
<keyword evidence="1" id="KW-1133">Transmembrane helix</keyword>
<dbReference type="PANTHER" id="PTHR46663">
    <property type="entry name" value="DIGUANYLATE CYCLASE DGCT-RELATED"/>
    <property type="match status" value="1"/>
</dbReference>
<evidence type="ECO:0000259" key="2">
    <source>
        <dbReference type="PROSITE" id="PS50112"/>
    </source>
</evidence>
<accession>A0A1V2A448</accession>
<proteinExistence type="predicted"/>
<gene>
    <name evidence="5" type="ORF">BTO28_16295</name>
</gene>
<dbReference type="Pfam" id="PF03707">
    <property type="entry name" value="MHYT"/>
    <property type="match status" value="2"/>
</dbReference>
<dbReference type="PANTHER" id="PTHR46663:SF2">
    <property type="entry name" value="GGDEF DOMAIN-CONTAINING PROTEIN"/>
    <property type="match status" value="1"/>
</dbReference>
<dbReference type="SMART" id="SM00091">
    <property type="entry name" value="PAS"/>
    <property type="match status" value="1"/>
</dbReference>
<dbReference type="Pfam" id="PF00990">
    <property type="entry name" value="GGDEF"/>
    <property type="match status" value="1"/>
</dbReference>
<dbReference type="PROSITE" id="PS50112">
    <property type="entry name" value="PAS"/>
    <property type="match status" value="1"/>
</dbReference>
<evidence type="ECO:0008006" key="7">
    <source>
        <dbReference type="Google" id="ProtNLM"/>
    </source>
</evidence>
<feature type="transmembrane region" description="Helical" evidence="1">
    <location>
        <begin position="175"/>
        <end position="196"/>
    </location>
</feature>
<feature type="domain" description="GGDEF" evidence="3">
    <location>
        <begin position="409"/>
        <end position="540"/>
    </location>
</feature>
<dbReference type="EMBL" id="MSFI01000033">
    <property type="protein sequence ID" value="OMP65642.1"/>
    <property type="molecule type" value="Genomic_DNA"/>
</dbReference>
<feature type="transmembrane region" description="Helical" evidence="1">
    <location>
        <begin position="83"/>
        <end position="104"/>
    </location>
</feature>
<dbReference type="CDD" id="cd01949">
    <property type="entry name" value="GGDEF"/>
    <property type="match status" value="1"/>
</dbReference>
<dbReference type="InterPro" id="IPR035965">
    <property type="entry name" value="PAS-like_dom_sf"/>
</dbReference>
<dbReference type="Gene3D" id="3.30.70.270">
    <property type="match status" value="1"/>
</dbReference>
<feature type="domain" description="PAS" evidence="2">
    <location>
        <begin position="253"/>
        <end position="323"/>
    </location>
</feature>
<evidence type="ECO:0000313" key="6">
    <source>
        <dbReference type="Proteomes" id="UP000188613"/>
    </source>
</evidence>
<dbReference type="PROSITE" id="PS50887">
    <property type="entry name" value="GGDEF"/>
    <property type="match status" value="1"/>
</dbReference>
<dbReference type="InterPro" id="IPR043128">
    <property type="entry name" value="Rev_trsase/Diguanyl_cyclase"/>
</dbReference>
<dbReference type="InterPro" id="IPR052163">
    <property type="entry name" value="DGC-Regulatory_Protein"/>
</dbReference>
<dbReference type="Pfam" id="PF13426">
    <property type="entry name" value="PAS_9"/>
    <property type="match status" value="1"/>
</dbReference>
<feature type="domain" description="MHYT" evidence="4">
    <location>
        <begin position="11"/>
        <end position="203"/>
    </location>
</feature>
<comment type="caution">
    <text evidence="5">The sequence shown here is derived from an EMBL/GenBank/DDBJ whole genome shotgun (WGS) entry which is preliminary data.</text>
</comment>
<evidence type="ECO:0000313" key="5">
    <source>
        <dbReference type="EMBL" id="OMP65642.1"/>
    </source>
</evidence>
<evidence type="ECO:0000259" key="4">
    <source>
        <dbReference type="PROSITE" id="PS50924"/>
    </source>
</evidence>
<dbReference type="NCBIfam" id="TIGR00254">
    <property type="entry name" value="GGDEF"/>
    <property type="match status" value="1"/>
</dbReference>
<protein>
    <recommendedName>
        <fullName evidence="7">Diguanylate cyclase</fullName>
    </recommendedName>
</protein>
<dbReference type="InterPro" id="IPR000160">
    <property type="entry name" value="GGDEF_dom"/>
</dbReference>
<dbReference type="FunFam" id="3.30.70.270:FF:000001">
    <property type="entry name" value="Diguanylate cyclase domain protein"/>
    <property type="match status" value="1"/>
</dbReference>
<dbReference type="InterPro" id="IPR005330">
    <property type="entry name" value="MHYT_dom"/>
</dbReference>
<dbReference type="Gene3D" id="3.30.450.20">
    <property type="entry name" value="PAS domain"/>
    <property type="match status" value="1"/>
</dbReference>
<dbReference type="SMART" id="SM00267">
    <property type="entry name" value="GGDEF"/>
    <property type="match status" value="1"/>
</dbReference>